<dbReference type="EMBL" id="JWZX01003404">
    <property type="protein sequence ID" value="KOO20904.1"/>
    <property type="molecule type" value="Genomic_DNA"/>
</dbReference>
<comment type="caution">
    <text evidence="18">The sequence shown here is derived from an EMBL/GenBank/DDBJ whole genome shotgun (WGS) entry which is preliminary data.</text>
</comment>
<organism evidence="18 19">
    <name type="scientific">Chrysochromulina tobinii</name>
    <dbReference type="NCBI Taxonomy" id="1460289"/>
    <lineage>
        <taxon>Eukaryota</taxon>
        <taxon>Haptista</taxon>
        <taxon>Haptophyta</taxon>
        <taxon>Prymnesiophyceae</taxon>
        <taxon>Prymnesiales</taxon>
        <taxon>Chrysochromulinaceae</taxon>
        <taxon>Chrysochromulina</taxon>
    </lineage>
</organism>
<feature type="transmembrane region" description="Helical" evidence="16">
    <location>
        <begin position="247"/>
        <end position="266"/>
    </location>
</feature>
<keyword evidence="3" id="KW-0813">Transport</keyword>
<evidence type="ECO:0000256" key="12">
    <source>
        <dbReference type="ARBA" id="ARBA00023180"/>
    </source>
</evidence>
<keyword evidence="7" id="KW-0029">Amino-acid transport</keyword>
<keyword evidence="12" id="KW-0325">Glycoprotein</keyword>
<evidence type="ECO:0000256" key="8">
    <source>
        <dbReference type="ARBA" id="ARBA00022989"/>
    </source>
</evidence>
<keyword evidence="13" id="KW-0458">Lysosome</keyword>
<feature type="transmembrane region" description="Helical" evidence="16">
    <location>
        <begin position="59"/>
        <end position="79"/>
    </location>
</feature>
<evidence type="ECO:0000256" key="1">
    <source>
        <dbReference type="ARBA" id="ARBA00004107"/>
    </source>
</evidence>
<evidence type="ECO:0000256" key="6">
    <source>
        <dbReference type="ARBA" id="ARBA00022753"/>
    </source>
</evidence>
<keyword evidence="4 16" id="KW-0812">Transmembrane</keyword>
<evidence type="ECO:0000256" key="11">
    <source>
        <dbReference type="ARBA" id="ARBA00023157"/>
    </source>
</evidence>
<proteinExistence type="inferred from homology"/>
<dbReference type="InterPro" id="IPR013057">
    <property type="entry name" value="AA_transpt_TM"/>
</dbReference>
<evidence type="ECO:0000256" key="10">
    <source>
        <dbReference type="ARBA" id="ARBA00023136"/>
    </source>
</evidence>
<keyword evidence="5" id="KW-0479">Metal-binding</keyword>
<gene>
    <name evidence="18" type="ORF">Ctob_001415</name>
</gene>
<dbReference type="Pfam" id="PF01490">
    <property type="entry name" value="Aa_trans"/>
    <property type="match status" value="1"/>
</dbReference>
<feature type="domain" description="Amino acid transporter transmembrane" evidence="17">
    <location>
        <begin position="41"/>
        <end position="425"/>
    </location>
</feature>
<evidence type="ECO:0000256" key="5">
    <source>
        <dbReference type="ARBA" id="ARBA00022723"/>
    </source>
</evidence>
<dbReference type="GO" id="GO:0015179">
    <property type="term" value="F:L-amino acid transmembrane transporter activity"/>
    <property type="evidence" value="ECO:0007669"/>
    <property type="project" value="TreeGrafter"/>
</dbReference>
<dbReference type="AlphaFoldDB" id="A0A0M0J2X1"/>
<feature type="region of interest" description="Disordered" evidence="15">
    <location>
        <begin position="1"/>
        <end position="32"/>
    </location>
</feature>
<evidence type="ECO:0000256" key="9">
    <source>
        <dbReference type="ARBA" id="ARBA00023053"/>
    </source>
</evidence>
<dbReference type="GO" id="GO:0046872">
    <property type="term" value="F:metal ion binding"/>
    <property type="evidence" value="ECO:0007669"/>
    <property type="project" value="UniProtKB-KW"/>
</dbReference>
<feature type="transmembrane region" description="Helical" evidence="16">
    <location>
        <begin position="175"/>
        <end position="194"/>
    </location>
</feature>
<keyword evidence="9" id="KW-0915">Sodium</keyword>
<sequence length="442" mass="46942">MTRISDLEGVQAAGARQRVRPHGSIRAGSGRQNRTGSAGIVFTLWNTMMGSTLLVMPNIFWQSGWVMCTLVSVIVASLATHTAGLVLHHAEGLMADESAELGDLAALHFGKTAKWITFITGSGVLIGAATAMHCYARTVLEHLVEYGPEQGGLCFAAGHEDADGEGPCAAALGKYAYWVYTLSVLPITVPLANLPTIRLLARIGGVGIFCFLTILAFAFTSAFVSAAEHGVQGTDPAEYWRPESASIAFGIFSMSFFIHNAHITIMRGAAQPHKNQRNLATAFFLVWICYASMGVASNLFPPGGDFAALGSDDAANGLISLAQPKAMAPFLVLARIAVLVQAITVYPVLLFIIRAQLFSAVYYKKPYPGWMPVLLFSLTLATISSTVALAGIPISVILKFVGSAGGFVCVFCIPALVHAAVHWKNGTFSLLRLLQVHSGGAN</sequence>
<evidence type="ECO:0000259" key="17">
    <source>
        <dbReference type="Pfam" id="PF01490"/>
    </source>
</evidence>
<comment type="similarity">
    <text evidence="14">Belongs to the amino acid/polyamine transporter 2 family. SLC38A9 subfamily.</text>
</comment>
<evidence type="ECO:0000256" key="3">
    <source>
        <dbReference type="ARBA" id="ARBA00022448"/>
    </source>
</evidence>
<keyword evidence="10 16" id="KW-0472">Membrane</keyword>
<comment type="subcellular location">
    <subcellularLocation>
        <location evidence="1">Late endosome membrane</location>
        <topology evidence="1">Multi-pass membrane protein</topology>
    </subcellularLocation>
    <subcellularLocation>
        <location evidence="2">Lysosome membrane</location>
        <topology evidence="2">Multi-pass membrane protein</topology>
    </subcellularLocation>
</comment>
<evidence type="ECO:0000256" key="2">
    <source>
        <dbReference type="ARBA" id="ARBA00004155"/>
    </source>
</evidence>
<feature type="transmembrane region" description="Helical" evidence="16">
    <location>
        <begin position="373"/>
        <end position="398"/>
    </location>
</feature>
<feature type="transmembrane region" description="Helical" evidence="16">
    <location>
        <begin position="278"/>
        <end position="300"/>
    </location>
</feature>
<name>A0A0M0J2X1_9EUKA</name>
<evidence type="ECO:0000256" key="7">
    <source>
        <dbReference type="ARBA" id="ARBA00022970"/>
    </source>
</evidence>
<keyword evidence="19" id="KW-1185">Reference proteome</keyword>
<evidence type="ECO:0000256" key="15">
    <source>
        <dbReference type="SAM" id="MobiDB-lite"/>
    </source>
</evidence>
<feature type="transmembrane region" description="Helical" evidence="16">
    <location>
        <begin position="404"/>
        <end position="423"/>
    </location>
</feature>
<dbReference type="GO" id="GO:0005765">
    <property type="term" value="C:lysosomal membrane"/>
    <property type="evidence" value="ECO:0007669"/>
    <property type="project" value="UniProtKB-SubCell"/>
</dbReference>
<evidence type="ECO:0000256" key="16">
    <source>
        <dbReference type="SAM" id="Phobius"/>
    </source>
</evidence>
<evidence type="ECO:0000313" key="18">
    <source>
        <dbReference type="EMBL" id="KOO20904.1"/>
    </source>
</evidence>
<keyword evidence="8 16" id="KW-1133">Transmembrane helix</keyword>
<dbReference type="OrthoDB" id="294730at2759"/>
<protein>
    <submittedName>
        <fullName evidence="18">Amino acid permease</fullName>
    </submittedName>
</protein>
<evidence type="ECO:0000256" key="14">
    <source>
        <dbReference type="ARBA" id="ARBA00038442"/>
    </source>
</evidence>
<evidence type="ECO:0000313" key="19">
    <source>
        <dbReference type="Proteomes" id="UP000037460"/>
    </source>
</evidence>
<feature type="transmembrane region" description="Helical" evidence="16">
    <location>
        <begin position="115"/>
        <end position="136"/>
    </location>
</feature>
<evidence type="ECO:0000256" key="13">
    <source>
        <dbReference type="ARBA" id="ARBA00023228"/>
    </source>
</evidence>
<evidence type="ECO:0000256" key="4">
    <source>
        <dbReference type="ARBA" id="ARBA00022692"/>
    </source>
</evidence>
<dbReference type="PANTHER" id="PTHR22950:SF244">
    <property type="entry name" value="NEUTRAL AMINO ACID TRANSPORTER 9"/>
    <property type="match status" value="1"/>
</dbReference>
<reference evidence="19" key="1">
    <citation type="journal article" date="2015" name="PLoS Genet.">
        <title>Genome Sequence and Transcriptome Analyses of Chrysochromulina tobin: Metabolic Tools for Enhanced Algal Fitness in the Prominent Order Prymnesiales (Haptophyceae).</title>
        <authorList>
            <person name="Hovde B.T."/>
            <person name="Deodato C.R."/>
            <person name="Hunsperger H.M."/>
            <person name="Ryken S.A."/>
            <person name="Yost W."/>
            <person name="Jha R.K."/>
            <person name="Patterson J."/>
            <person name="Monnat R.J. Jr."/>
            <person name="Barlow S.B."/>
            <person name="Starkenburg S.R."/>
            <person name="Cattolico R.A."/>
        </authorList>
    </citation>
    <scope>NUCLEOTIDE SEQUENCE</scope>
    <source>
        <strain evidence="19">CCMP291</strain>
    </source>
</reference>
<keyword evidence="11" id="KW-1015">Disulfide bond</keyword>
<accession>A0A0M0J2X1</accession>
<keyword evidence="6" id="KW-0967">Endosome</keyword>
<dbReference type="GO" id="GO:0031902">
    <property type="term" value="C:late endosome membrane"/>
    <property type="evidence" value="ECO:0007669"/>
    <property type="project" value="UniProtKB-SubCell"/>
</dbReference>
<dbReference type="Proteomes" id="UP000037460">
    <property type="component" value="Unassembled WGS sequence"/>
</dbReference>
<dbReference type="PANTHER" id="PTHR22950">
    <property type="entry name" value="AMINO ACID TRANSPORTER"/>
    <property type="match status" value="1"/>
</dbReference>
<feature type="transmembrane region" description="Helical" evidence="16">
    <location>
        <begin position="206"/>
        <end position="227"/>
    </location>
</feature>
<feature type="transmembrane region" description="Helical" evidence="16">
    <location>
        <begin position="330"/>
        <end position="353"/>
    </location>
</feature>